<dbReference type="InterPro" id="IPR044145">
    <property type="entry name" value="IF2_II"/>
</dbReference>
<sequence length="778" mass="85892">MWRLFGGVKHLAVSWIGTSFDCSAAATVGHTTAQRWQSQSSRGQPGLHWDEGVVDPRYSSEGNMRKFNPDTVAHYVKATIQNDRREMGLGEVYDWNEFAKDAVYIPTRSGPLWVGSDDPRCAKFMRRREKMKKTPQQKARPKPGPDPAKQLEDHVLREFFTTATNLRDPLSTANNLHRAGLIREYDIKHVAAKIKYVPRPPVVSIMGHVDHGKTTLLDYLRHTNVASEEAGGITQNVGAFQVKTSESHVVTFIDTPGHAAFTAMREVGVAANDLIILVVSAVDGVQPQTKEVIELARHAGIPLVVACTKIDRQPKVEAVKQQLRDCGLELEEDGGDTQFVAVCGRDGTGVPELLEAVSLQAELCEISTPDPSRCEVTVIESSGTSATNEVAGIVRCGKLRPGQVLVSGMTYAIVRKVMDERGNAVQEAGPSTPVVIHGFRVHPKPGAVLMQVSSESHAQKYYLFMKDVYKTEGRREDYLQLLNQEQHGMIYARKPDNNMVRTYSTKAFVLSCKAATFGMLQALMKTLYELPRLDGISMEIKVTEVGGLKDYDIALIGSSGQPGCILLYGESKDTNTLDVPNHVKVIRFSVLYHGIDALKETFVEALPKITKTRVTAEAECLQVFRASQAGKNGNAAGVRVTKGTVIGSHPLFRVLRKTSQSKRMGGGSSPKRNGSEDEDPEASLVIVYEGQIKELRRFKEIVPSVEMGLECGVILHDEFQFRLGDILQQCEIYEEPRDVAEEYEAAELREKIMRDKAAMQAQMEEHNAQGESSSADSV</sequence>
<dbReference type="Gene3D" id="3.40.50.300">
    <property type="entry name" value="P-loop containing nucleotide triphosphate hydrolases"/>
    <property type="match status" value="1"/>
</dbReference>
<dbReference type="PANTHER" id="PTHR43381">
    <property type="entry name" value="TRANSLATION INITIATION FACTOR IF-2-RELATED"/>
    <property type="match status" value="1"/>
</dbReference>
<evidence type="ECO:0000259" key="10">
    <source>
        <dbReference type="PROSITE" id="PS51722"/>
    </source>
</evidence>
<dbReference type="SUPFAM" id="SSF50447">
    <property type="entry name" value="Translation proteins"/>
    <property type="match status" value="2"/>
</dbReference>
<comment type="caution">
    <text evidence="11">The sequence shown here is derived from an EMBL/GenBank/DDBJ whole genome shotgun (WGS) entry which is preliminary data.</text>
</comment>
<feature type="signal peptide" evidence="9">
    <location>
        <begin position="1"/>
        <end position="25"/>
    </location>
</feature>
<accession>A0A3R7PIJ3</accession>
<dbReference type="CDD" id="cd01887">
    <property type="entry name" value="IF2_eIF5B"/>
    <property type="match status" value="1"/>
</dbReference>
<keyword evidence="5" id="KW-0342">GTP-binding</keyword>
<dbReference type="OrthoDB" id="361630at2759"/>
<protein>
    <recommendedName>
        <fullName evidence="7">Translation initiation factor IF-2, chloroplastic</fullName>
    </recommendedName>
</protein>
<comment type="similarity">
    <text evidence="1">Belongs to the TRAFAC class translation factor GTPase superfamily. Classic translation factor GTPase family. IF-2 subfamily.</text>
</comment>
<evidence type="ECO:0000256" key="7">
    <source>
        <dbReference type="ARBA" id="ARBA00044105"/>
    </source>
</evidence>
<evidence type="ECO:0000256" key="8">
    <source>
        <dbReference type="SAM" id="MobiDB-lite"/>
    </source>
</evidence>
<dbReference type="InterPro" id="IPR005225">
    <property type="entry name" value="Small_GTP-bd"/>
</dbReference>
<feature type="region of interest" description="Disordered" evidence="8">
    <location>
        <begin position="659"/>
        <end position="680"/>
    </location>
</feature>
<dbReference type="FunFam" id="3.40.50.300:FF:002697">
    <property type="entry name" value="Translation initiation factor IF-2, putative"/>
    <property type="match status" value="1"/>
</dbReference>
<dbReference type="SUPFAM" id="SSF52156">
    <property type="entry name" value="Initiation factor IF2/eIF5b, domain 3"/>
    <property type="match status" value="1"/>
</dbReference>
<dbReference type="Proteomes" id="UP000284403">
    <property type="component" value="Unassembled WGS sequence"/>
</dbReference>
<keyword evidence="3" id="KW-0547">Nucleotide-binding</keyword>
<evidence type="ECO:0000256" key="4">
    <source>
        <dbReference type="ARBA" id="ARBA00022917"/>
    </source>
</evidence>
<dbReference type="GO" id="GO:0005737">
    <property type="term" value="C:cytoplasm"/>
    <property type="evidence" value="ECO:0007669"/>
    <property type="project" value="TreeGrafter"/>
</dbReference>
<dbReference type="AlphaFoldDB" id="A0A3R7PIJ3"/>
<evidence type="ECO:0000256" key="2">
    <source>
        <dbReference type="ARBA" id="ARBA00022540"/>
    </source>
</evidence>
<evidence type="ECO:0000256" key="5">
    <source>
        <dbReference type="ARBA" id="ARBA00023134"/>
    </source>
</evidence>
<dbReference type="InterPro" id="IPR000178">
    <property type="entry name" value="TF_IF2_bacterial-like"/>
</dbReference>
<keyword evidence="9" id="KW-0732">Signal</keyword>
<evidence type="ECO:0000256" key="1">
    <source>
        <dbReference type="ARBA" id="ARBA00007733"/>
    </source>
</evidence>
<dbReference type="InterPro" id="IPR027417">
    <property type="entry name" value="P-loop_NTPase"/>
</dbReference>
<dbReference type="PROSITE" id="PS01176">
    <property type="entry name" value="IF2"/>
    <property type="match status" value="1"/>
</dbReference>
<keyword evidence="2 11" id="KW-0396">Initiation factor</keyword>
<keyword evidence="4" id="KW-0648">Protein biosynthesis</keyword>
<dbReference type="InterPro" id="IPR009000">
    <property type="entry name" value="Transl_B-barrel_sf"/>
</dbReference>
<dbReference type="EMBL" id="MKKU01000071">
    <property type="protein sequence ID" value="RNF25802.1"/>
    <property type="molecule type" value="Genomic_DNA"/>
</dbReference>
<feature type="domain" description="Tr-type G" evidence="10">
    <location>
        <begin position="198"/>
        <end position="370"/>
    </location>
</feature>
<dbReference type="Gene3D" id="2.40.30.10">
    <property type="entry name" value="Translation factors"/>
    <property type="match status" value="2"/>
</dbReference>
<evidence type="ECO:0000313" key="11">
    <source>
        <dbReference type="EMBL" id="RNF25802.1"/>
    </source>
</evidence>
<dbReference type="RefSeq" id="XP_029231008.1">
    <property type="nucleotide sequence ID" value="XM_029368992.1"/>
</dbReference>
<evidence type="ECO:0000256" key="9">
    <source>
        <dbReference type="SAM" id="SignalP"/>
    </source>
</evidence>
<feature type="chain" id="PRO_5018743631" description="Translation initiation factor IF-2, chloroplastic" evidence="9">
    <location>
        <begin position="26"/>
        <end position="778"/>
    </location>
</feature>
<dbReference type="GO" id="GO:0003743">
    <property type="term" value="F:translation initiation factor activity"/>
    <property type="evidence" value="ECO:0007669"/>
    <property type="project" value="UniProtKB-KW"/>
</dbReference>
<dbReference type="InterPro" id="IPR015760">
    <property type="entry name" value="TIF_IF2"/>
</dbReference>
<dbReference type="InterPro" id="IPR000795">
    <property type="entry name" value="T_Tr_GTP-bd_dom"/>
</dbReference>
<dbReference type="NCBIfam" id="TIGR00231">
    <property type="entry name" value="small_GTP"/>
    <property type="match status" value="1"/>
</dbReference>
<dbReference type="GeneID" id="40315668"/>
<dbReference type="InterPro" id="IPR053905">
    <property type="entry name" value="EF-G-like_DII"/>
</dbReference>
<dbReference type="PANTHER" id="PTHR43381:SF5">
    <property type="entry name" value="TR-TYPE G DOMAIN-CONTAINING PROTEIN"/>
    <property type="match status" value="1"/>
</dbReference>
<evidence type="ECO:0000256" key="6">
    <source>
        <dbReference type="ARBA" id="ARBA00025162"/>
    </source>
</evidence>
<dbReference type="SUPFAM" id="SSF52540">
    <property type="entry name" value="P-loop containing nucleoside triphosphate hydrolases"/>
    <property type="match status" value="1"/>
</dbReference>
<comment type="function">
    <text evidence="6">One of the essential components for the initiation of protein synthesis. Protects formylmethionyl-tRNA from spontaneous hydrolysis and promotes its binding to the 30S ribosomal subunits. Also involved in the hydrolysis of GTP during the formation of the 70S ribosomal complex.</text>
</comment>
<dbReference type="CDD" id="cd03702">
    <property type="entry name" value="IF2_mtIF2_II"/>
    <property type="match status" value="1"/>
</dbReference>
<dbReference type="Pfam" id="PF22042">
    <property type="entry name" value="EF-G_D2"/>
    <property type="match status" value="1"/>
</dbReference>
<gene>
    <name evidence="11" type="ORF">Tco025E_02057</name>
</gene>
<feature type="region of interest" description="Disordered" evidence="8">
    <location>
        <begin position="128"/>
        <end position="149"/>
    </location>
</feature>
<dbReference type="GO" id="GO:0005525">
    <property type="term" value="F:GTP binding"/>
    <property type="evidence" value="ECO:0007669"/>
    <property type="project" value="UniProtKB-KW"/>
</dbReference>
<dbReference type="Pfam" id="PF00009">
    <property type="entry name" value="GTP_EFTU"/>
    <property type="match status" value="1"/>
</dbReference>
<name>A0A3R7PIJ3_9TRYP</name>
<dbReference type="InterPro" id="IPR036925">
    <property type="entry name" value="TIF_IF2_dom3_sf"/>
</dbReference>
<keyword evidence="12" id="KW-1185">Reference proteome</keyword>
<evidence type="ECO:0000313" key="12">
    <source>
        <dbReference type="Proteomes" id="UP000284403"/>
    </source>
</evidence>
<proteinExistence type="inferred from homology"/>
<feature type="compositionally biased region" description="Basic residues" evidence="8">
    <location>
        <begin position="128"/>
        <end position="141"/>
    </location>
</feature>
<organism evidence="11 12">
    <name type="scientific">Trypanosoma conorhini</name>
    <dbReference type="NCBI Taxonomy" id="83891"/>
    <lineage>
        <taxon>Eukaryota</taxon>
        <taxon>Discoba</taxon>
        <taxon>Euglenozoa</taxon>
        <taxon>Kinetoplastea</taxon>
        <taxon>Metakinetoplastina</taxon>
        <taxon>Trypanosomatida</taxon>
        <taxon>Trypanosomatidae</taxon>
        <taxon>Trypanosoma</taxon>
    </lineage>
</organism>
<dbReference type="GO" id="GO:0003924">
    <property type="term" value="F:GTPase activity"/>
    <property type="evidence" value="ECO:0007669"/>
    <property type="project" value="InterPro"/>
</dbReference>
<dbReference type="CDD" id="cd03692">
    <property type="entry name" value="mtIF2_IVc"/>
    <property type="match status" value="1"/>
</dbReference>
<dbReference type="PROSITE" id="PS51722">
    <property type="entry name" value="G_TR_2"/>
    <property type="match status" value="1"/>
</dbReference>
<evidence type="ECO:0000256" key="3">
    <source>
        <dbReference type="ARBA" id="ARBA00022741"/>
    </source>
</evidence>
<reference evidence="11 12" key="1">
    <citation type="journal article" date="2018" name="BMC Genomics">
        <title>Genomic comparison of Trypanosoma conorhini and Trypanosoma rangeli to Trypanosoma cruzi strains of high and low virulence.</title>
        <authorList>
            <person name="Bradwell K.R."/>
            <person name="Koparde V.N."/>
            <person name="Matveyev A.V."/>
            <person name="Serrano M.G."/>
            <person name="Alves J.M."/>
            <person name="Parikh H."/>
            <person name="Huang B."/>
            <person name="Lee V."/>
            <person name="Espinosa-Alvarez O."/>
            <person name="Ortiz P.A."/>
            <person name="Costa-Martins A.G."/>
            <person name="Teixeira M.M."/>
            <person name="Buck G.A."/>
        </authorList>
    </citation>
    <scope>NUCLEOTIDE SEQUENCE [LARGE SCALE GENOMIC DNA]</scope>
    <source>
        <strain evidence="11 12">025E</strain>
    </source>
</reference>